<name>A0A3P7IKK7_STRVU</name>
<accession>A0A3P7IKK7</accession>
<keyword evidence="2" id="KW-1185">Reference proteome</keyword>
<sequence length="264" mass="30602">MQSAGVPTFDEYPKFTSLYPMKCGNAEKIHDLVGVAARCMPDMNDIIIVSEDDQLSAEFCSRVLICKPGQGNMMCEKSSIKIWFPSTKKLVDKNEEKQLDYENIGVEKGEIIVNIDPKCELLLQGSHTMRHRFQNKPKKIREMMKKYPGFYLQPVFHHPRRLYRGGNSIFIGEPRLWMGDREILKSKDCNAECDEGQLHYFEMDARMPFYSKIFVDGAKCDWFKICIQGKEGAAKKRYYCKDADMINVFVRNGFVVMPKARMFL</sequence>
<evidence type="ECO:0000313" key="2">
    <source>
        <dbReference type="Proteomes" id="UP000270094"/>
    </source>
</evidence>
<dbReference type="OrthoDB" id="5871687at2759"/>
<reference evidence="1 2" key="1">
    <citation type="submission" date="2018-11" db="EMBL/GenBank/DDBJ databases">
        <authorList>
            <consortium name="Pathogen Informatics"/>
        </authorList>
    </citation>
    <scope>NUCLEOTIDE SEQUENCE [LARGE SCALE GENOMIC DNA]</scope>
</reference>
<dbReference type="EMBL" id="UYYB01002054">
    <property type="protein sequence ID" value="VDM66104.1"/>
    <property type="molecule type" value="Genomic_DNA"/>
</dbReference>
<protein>
    <submittedName>
        <fullName evidence="1">Uncharacterized protein</fullName>
    </submittedName>
</protein>
<dbReference type="AlphaFoldDB" id="A0A3P7IKK7"/>
<dbReference type="Proteomes" id="UP000270094">
    <property type="component" value="Unassembled WGS sequence"/>
</dbReference>
<organism evidence="1 2">
    <name type="scientific">Strongylus vulgaris</name>
    <name type="common">Blood worm</name>
    <dbReference type="NCBI Taxonomy" id="40348"/>
    <lineage>
        <taxon>Eukaryota</taxon>
        <taxon>Metazoa</taxon>
        <taxon>Ecdysozoa</taxon>
        <taxon>Nematoda</taxon>
        <taxon>Chromadorea</taxon>
        <taxon>Rhabditida</taxon>
        <taxon>Rhabditina</taxon>
        <taxon>Rhabditomorpha</taxon>
        <taxon>Strongyloidea</taxon>
        <taxon>Strongylidae</taxon>
        <taxon>Strongylus</taxon>
    </lineage>
</organism>
<gene>
    <name evidence="1" type="ORF">SVUK_LOCUS1102</name>
</gene>
<proteinExistence type="predicted"/>
<evidence type="ECO:0000313" key="1">
    <source>
        <dbReference type="EMBL" id="VDM66104.1"/>
    </source>
</evidence>